<name>A0AA86TUP9_9EUKA</name>
<dbReference type="AlphaFoldDB" id="A0AA86TUP9"/>
<dbReference type="EMBL" id="CATOUU010000440">
    <property type="protein sequence ID" value="CAI9929560.1"/>
    <property type="molecule type" value="Genomic_DNA"/>
</dbReference>
<reference evidence="1" key="1">
    <citation type="submission" date="2023-06" db="EMBL/GenBank/DDBJ databases">
        <authorList>
            <person name="Kurt Z."/>
        </authorList>
    </citation>
    <scope>NUCLEOTIDE SEQUENCE</scope>
</reference>
<proteinExistence type="predicted"/>
<dbReference type="Proteomes" id="UP001642409">
    <property type="component" value="Unassembled WGS sequence"/>
</dbReference>
<comment type="caution">
    <text evidence="1">The sequence shown here is derived from an EMBL/GenBank/DDBJ whole genome shotgun (WGS) entry which is preliminary data.</text>
</comment>
<gene>
    <name evidence="2" type="ORF">HINF_LOCUS12674</name>
    <name evidence="1" type="ORF">HINF_LOCUS17205</name>
</gene>
<reference evidence="2 3" key="2">
    <citation type="submission" date="2024-07" db="EMBL/GenBank/DDBJ databases">
        <authorList>
            <person name="Akdeniz Z."/>
        </authorList>
    </citation>
    <scope>NUCLEOTIDE SEQUENCE [LARGE SCALE GENOMIC DNA]</scope>
</reference>
<keyword evidence="3" id="KW-1185">Reference proteome</keyword>
<accession>A0AA86TUP9</accession>
<evidence type="ECO:0000313" key="3">
    <source>
        <dbReference type="Proteomes" id="UP001642409"/>
    </source>
</evidence>
<organism evidence="1">
    <name type="scientific">Hexamita inflata</name>
    <dbReference type="NCBI Taxonomy" id="28002"/>
    <lineage>
        <taxon>Eukaryota</taxon>
        <taxon>Metamonada</taxon>
        <taxon>Diplomonadida</taxon>
        <taxon>Hexamitidae</taxon>
        <taxon>Hexamitinae</taxon>
        <taxon>Hexamita</taxon>
    </lineage>
</organism>
<sequence length="647" mass="75864">MSTNRLAAANAQQAMNKVRQVQLQQQLEIVKLQEQIVYLQNRVGQLEQLQNNFVNKEVDGFGPIMNLTMKRFQHKIETTHFQHLEEQEIQFWLIVKIQAPMVYNLLREQFHLYYPDTMDKYKYMFSDKNHLKESILGEHYVANEDFLRRLAKTYGANRNHVVYCGLATDVAAFNPKSKIVDGEYINYIDKEVQFGITIKVEITHIAAYVLTPNDPSLPKTTIFCEYRYSGVANAKTLRTLNNIRADLKRHSMMVFNVATDGDHFFDKFKKEEFEVVYKRCLLHRYSCYDLFTNSLPHLFTGDLFHMQKLTRYKLATKPLSLAFQLGKAIINKEEIQRIVPYTINDVWRDGKQYKMKDELSNKMYNCNNVDSLFENTDTIAPAIYWILNFALSQLVVKMDPDQFQNLIIFDLFVMLKLYEKVTKKIVKYTQNSEINMRNYSAAKVLTAFDFTFMRNYVVTLAKIMNLLGTHKTLWLYCINSLSCENTFSGARTNSHYQHDINMARVVFENQRVQDFIEYETGFNANSQGNRIGHHQTTTVEITQKFETKQQERIWELAGYAIDLIFYDKSQQSLRDSQAHQYQFKQIKQFWKNIYNSISEKDKAPSKDIEKVGSKNTSNYKAPTSQLRINGVTEVTNEIIMYTTGKKK</sequence>
<protein>
    <submittedName>
        <fullName evidence="1">Uncharacterized protein</fullName>
    </submittedName>
</protein>
<evidence type="ECO:0000313" key="1">
    <source>
        <dbReference type="EMBL" id="CAI9929560.1"/>
    </source>
</evidence>
<evidence type="ECO:0000313" key="2">
    <source>
        <dbReference type="EMBL" id="CAL5992634.1"/>
    </source>
</evidence>
<dbReference type="EMBL" id="CAXDID020000029">
    <property type="protein sequence ID" value="CAL5992634.1"/>
    <property type="molecule type" value="Genomic_DNA"/>
</dbReference>